<protein>
    <submittedName>
        <fullName evidence="2">Uncharacterized protein</fullName>
    </submittedName>
</protein>
<feature type="transmembrane region" description="Helical" evidence="1">
    <location>
        <begin position="129"/>
        <end position="152"/>
    </location>
</feature>
<gene>
    <name evidence="2" type="ORF">NCGR_LOCUS7489</name>
</gene>
<dbReference type="OrthoDB" id="696047at2759"/>
<feature type="transmembrane region" description="Helical" evidence="1">
    <location>
        <begin position="196"/>
        <end position="215"/>
    </location>
</feature>
<dbReference type="Proteomes" id="UP000604825">
    <property type="component" value="Unassembled WGS sequence"/>
</dbReference>
<organism evidence="2 3">
    <name type="scientific">Miscanthus lutarioriparius</name>
    <dbReference type="NCBI Taxonomy" id="422564"/>
    <lineage>
        <taxon>Eukaryota</taxon>
        <taxon>Viridiplantae</taxon>
        <taxon>Streptophyta</taxon>
        <taxon>Embryophyta</taxon>
        <taxon>Tracheophyta</taxon>
        <taxon>Spermatophyta</taxon>
        <taxon>Magnoliopsida</taxon>
        <taxon>Liliopsida</taxon>
        <taxon>Poales</taxon>
        <taxon>Poaceae</taxon>
        <taxon>PACMAD clade</taxon>
        <taxon>Panicoideae</taxon>
        <taxon>Andropogonodae</taxon>
        <taxon>Andropogoneae</taxon>
        <taxon>Saccharinae</taxon>
        <taxon>Miscanthus</taxon>
    </lineage>
</organism>
<evidence type="ECO:0000313" key="2">
    <source>
        <dbReference type="EMBL" id="CAD6211527.1"/>
    </source>
</evidence>
<proteinExistence type="predicted"/>
<name>A0A811MSD2_9POAL</name>
<accession>A0A811MSD2</accession>
<keyword evidence="1" id="KW-0472">Membrane</keyword>
<dbReference type="AlphaFoldDB" id="A0A811MSD2"/>
<dbReference type="EMBL" id="CAJGYO010000002">
    <property type="protein sequence ID" value="CAD6211527.1"/>
    <property type="molecule type" value="Genomic_DNA"/>
</dbReference>
<keyword evidence="1" id="KW-1133">Transmembrane helix</keyword>
<keyword evidence="1" id="KW-0812">Transmembrane</keyword>
<sequence>MAIHIANLSAVVTGALEAAKAVATEMLPAAVTRDAVVEASRASVAWLTSHLWAWLAVARAVAVDNLPAGTAAAARSAADASGPCVQTAAKLFSALYGWLAAAVVQKLPDAAEKLLGDAAAWLVHGRGGVAVYATLALALLAVAFLGGAVWALTCRSMKGPGLGGARVPRAVFEANPKRYYATVRTARKAQRRAGGAGCKLLLAGLLVAFVAYLAAKMLY</sequence>
<evidence type="ECO:0000313" key="3">
    <source>
        <dbReference type="Proteomes" id="UP000604825"/>
    </source>
</evidence>
<evidence type="ECO:0000256" key="1">
    <source>
        <dbReference type="SAM" id="Phobius"/>
    </source>
</evidence>
<comment type="caution">
    <text evidence="2">The sequence shown here is derived from an EMBL/GenBank/DDBJ whole genome shotgun (WGS) entry which is preliminary data.</text>
</comment>
<reference evidence="2" key="1">
    <citation type="submission" date="2020-10" db="EMBL/GenBank/DDBJ databases">
        <authorList>
            <person name="Han B."/>
            <person name="Lu T."/>
            <person name="Zhao Q."/>
            <person name="Huang X."/>
            <person name="Zhao Y."/>
        </authorList>
    </citation>
    <scope>NUCLEOTIDE SEQUENCE</scope>
</reference>
<dbReference type="InterPro" id="IPR039926">
    <property type="entry name" value="Egg_app_1"/>
</dbReference>
<dbReference type="PANTHER" id="PTHR33333">
    <property type="entry name" value="ERYTHROCYTE MEMBRANE PROTEIN 1-LIKE"/>
    <property type="match status" value="1"/>
</dbReference>
<keyword evidence="3" id="KW-1185">Reference proteome</keyword>
<dbReference type="PANTHER" id="PTHR33333:SF8">
    <property type="entry name" value="EXPRESSED PROTEIN"/>
    <property type="match status" value="1"/>
</dbReference>